<organism evidence="1 2">
    <name type="scientific">Tumebacillus lacus</name>
    <dbReference type="NCBI Taxonomy" id="2995335"/>
    <lineage>
        <taxon>Bacteria</taxon>
        <taxon>Bacillati</taxon>
        <taxon>Bacillota</taxon>
        <taxon>Bacilli</taxon>
        <taxon>Bacillales</taxon>
        <taxon>Alicyclobacillaceae</taxon>
        <taxon>Tumebacillus</taxon>
    </lineage>
</organism>
<protein>
    <submittedName>
        <fullName evidence="1">DUF4176 domain-containing protein</fullName>
    </submittedName>
</protein>
<dbReference type="Pfam" id="PF13780">
    <property type="entry name" value="DUF4176"/>
    <property type="match status" value="1"/>
</dbReference>
<keyword evidence="2" id="KW-1185">Reference proteome</keyword>
<evidence type="ECO:0000313" key="1">
    <source>
        <dbReference type="EMBL" id="MCX7571133.1"/>
    </source>
</evidence>
<reference evidence="1 2" key="1">
    <citation type="submission" date="2022-11" db="EMBL/GenBank/DDBJ databases">
        <title>Study of microbial diversity in lake waters.</title>
        <authorList>
            <person name="Zhang J."/>
        </authorList>
    </citation>
    <scope>NUCLEOTIDE SEQUENCE [LARGE SCALE GENOMIC DNA]</scope>
    <source>
        <strain evidence="1 2">DT12</strain>
    </source>
</reference>
<dbReference type="Proteomes" id="UP001208017">
    <property type="component" value="Unassembled WGS sequence"/>
</dbReference>
<evidence type="ECO:0000313" key="2">
    <source>
        <dbReference type="Proteomes" id="UP001208017"/>
    </source>
</evidence>
<dbReference type="EMBL" id="JAPMLT010000008">
    <property type="protein sequence ID" value="MCX7571133.1"/>
    <property type="molecule type" value="Genomic_DNA"/>
</dbReference>
<dbReference type="RefSeq" id="WP_267152376.1">
    <property type="nucleotide sequence ID" value="NZ_JAPMLT010000008.1"/>
</dbReference>
<gene>
    <name evidence="1" type="ORF">OS242_14370</name>
</gene>
<dbReference type="InterPro" id="IPR025233">
    <property type="entry name" value="DUF4176"/>
</dbReference>
<comment type="caution">
    <text evidence="1">The sequence shown here is derived from an EMBL/GenBank/DDBJ whole genome shotgun (WGS) entry which is preliminary data.</text>
</comment>
<accession>A0ABT3X5A3</accession>
<name>A0ABT3X5A3_9BACL</name>
<proteinExistence type="predicted"/>
<sequence length="101" mass="11713">METQQTYLPLGTVVRLKDGTKPLMIYGRVQKLPNDKEYDYLGCPFPEGFINPEKSFVFNHNVIDEVIHEGYRDEQEELIQQLLLEHRPLTVGEPVKPGEEN</sequence>